<dbReference type="NCBIfam" id="NF040618">
    <property type="entry name" value="PPA1309_fam"/>
    <property type="match status" value="1"/>
</dbReference>
<dbReference type="Proteomes" id="UP000658613">
    <property type="component" value="Unassembled WGS sequence"/>
</dbReference>
<protein>
    <submittedName>
        <fullName evidence="1">Uncharacterized protein</fullName>
    </submittedName>
</protein>
<dbReference type="RefSeq" id="WP_290178234.1">
    <property type="nucleotide sequence ID" value="NZ_CP046980.1"/>
</dbReference>
<comment type="caution">
    <text evidence="1">The sequence shown here is derived from an EMBL/GenBank/DDBJ whole genome shotgun (WGS) entry which is preliminary data.</text>
</comment>
<evidence type="ECO:0000313" key="1">
    <source>
        <dbReference type="EMBL" id="MBG6123186.1"/>
    </source>
</evidence>
<reference evidence="1" key="1">
    <citation type="submission" date="2020-11" db="EMBL/GenBank/DDBJ databases">
        <title>Sequencing the genomes of 1000 actinobacteria strains.</title>
        <authorList>
            <person name="Klenk H.-P."/>
        </authorList>
    </citation>
    <scope>NUCLEOTIDE SEQUENCE</scope>
    <source>
        <strain evidence="1">DSM 45632</strain>
    </source>
</reference>
<dbReference type="InterPro" id="IPR047681">
    <property type="entry name" value="PPA1309-like"/>
</dbReference>
<gene>
    <name evidence="1" type="ORF">IW254_002155</name>
</gene>
<dbReference type="AlphaFoldDB" id="A0A931E3L5"/>
<sequence>MSDRAHTQQALNAAMSEAVEYARNLAPLSRPVLFALVPTVVLAGSLQRSLDDESAPLTLVVQDELPEELVSGSDELAAYIASTQWPDAVEGVILAQEIRFRDPSSTPVDDGAARPALLVSGVLRAGPETTLLSIPQDNGADELRGGDAVAPAVISALRYSLGRFDGHATTPPAAF</sequence>
<proteinExistence type="predicted"/>
<evidence type="ECO:0000313" key="2">
    <source>
        <dbReference type="Proteomes" id="UP000658613"/>
    </source>
</evidence>
<accession>A0A931E3L5</accession>
<dbReference type="EMBL" id="JADOUE010000001">
    <property type="protein sequence ID" value="MBG6123186.1"/>
    <property type="molecule type" value="Genomic_DNA"/>
</dbReference>
<keyword evidence="2" id="KW-1185">Reference proteome</keyword>
<organism evidence="1 2">
    <name type="scientific">Corynebacterium aquatimens</name>
    <dbReference type="NCBI Taxonomy" id="1190508"/>
    <lineage>
        <taxon>Bacteria</taxon>
        <taxon>Bacillati</taxon>
        <taxon>Actinomycetota</taxon>
        <taxon>Actinomycetes</taxon>
        <taxon>Mycobacteriales</taxon>
        <taxon>Corynebacteriaceae</taxon>
        <taxon>Corynebacterium</taxon>
    </lineage>
</organism>
<name>A0A931E3L5_9CORY</name>